<accession>A0A1M5WJ85</accession>
<dbReference type="InterPro" id="IPR027417">
    <property type="entry name" value="P-loop_NTPase"/>
</dbReference>
<dbReference type="PIRSF" id="PIRSF006809">
    <property type="entry name" value="GTP-binding_hflX_prd"/>
    <property type="match status" value="1"/>
</dbReference>
<dbReference type="CDD" id="cd01878">
    <property type="entry name" value="HflX"/>
    <property type="match status" value="1"/>
</dbReference>
<comment type="subcellular location">
    <subcellularLocation>
        <location evidence="6">Cytoplasm</location>
    </subcellularLocation>
    <text evidence="6">May associate with membranes.</text>
</comment>
<keyword evidence="5 6" id="KW-0342">GTP-binding</keyword>
<keyword evidence="12" id="KW-1185">Reference proteome</keyword>
<dbReference type="Pfam" id="PF01926">
    <property type="entry name" value="MMR_HSR1"/>
    <property type="match status" value="1"/>
</dbReference>
<evidence type="ECO:0000256" key="5">
    <source>
        <dbReference type="ARBA" id="ARBA00023134"/>
    </source>
</evidence>
<dbReference type="Gene3D" id="3.40.50.300">
    <property type="entry name" value="P-loop containing nucleotide triphosphate hydrolases"/>
    <property type="match status" value="1"/>
</dbReference>
<dbReference type="InterPro" id="IPR042108">
    <property type="entry name" value="GTPase_HflX_N_sf"/>
</dbReference>
<dbReference type="SUPFAM" id="SSF52540">
    <property type="entry name" value="P-loop containing nucleoside triphosphate hydrolases"/>
    <property type="match status" value="1"/>
</dbReference>
<dbReference type="InterPro" id="IPR025121">
    <property type="entry name" value="GTPase_HflX_N"/>
</dbReference>
<dbReference type="OrthoDB" id="9812272at2"/>
<feature type="binding site" evidence="8">
    <location>
        <position position="244"/>
    </location>
    <ligand>
        <name>Mg(2+)</name>
        <dbReference type="ChEBI" id="CHEBI:18420"/>
    </ligand>
</feature>
<evidence type="ECO:0000256" key="2">
    <source>
        <dbReference type="ARBA" id="ARBA00022723"/>
    </source>
</evidence>
<comment type="cofactor">
    <cofactor evidence="8">
        <name>Mg(2+)</name>
        <dbReference type="ChEBI" id="CHEBI:18420"/>
    </cofactor>
</comment>
<evidence type="ECO:0000256" key="9">
    <source>
        <dbReference type="SAM" id="Coils"/>
    </source>
</evidence>
<dbReference type="PRINTS" id="PR00326">
    <property type="entry name" value="GTP1OBG"/>
</dbReference>
<name>A0A1M5WJ85_9FIRM</name>
<dbReference type="PANTHER" id="PTHR10229">
    <property type="entry name" value="GTP-BINDING PROTEIN HFLX"/>
    <property type="match status" value="1"/>
</dbReference>
<dbReference type="GO" id="GO:0003924">
    <property type="term" value="F:GTPase activity"/>
    <property type="evidence" value="ECO:0007669"/>
    <property type="project" value="UniProtKB-UniRule"/>
</dbReference>
<dbReference type="Gene3D" id="6.10.250.2860">
    <property type="match status" value="1"/>
</dbReference>
<feature type="binding site" evidence="7">
    <location>
        <begin position="330"/>
        <end position="333"/>
    </location>
    <ligand>
        <name>GTP</name>
        <dbReference type="ChEBI" id="CHEBI:37565"/>
    </ligand>
</feature>
<dbReference type="InterPro" id="IPR030394">
    <property type="entry name" value="G_HFLX_dom"/>
</dbReference>
<dbReference type="PANTHER" id="PTHR10229:SF0">
    <property type="entry name" value="GTP-BINDING PROTEIN 6-RELATED"/>
    <property type="match status" value="1"/>
</dbReference>
<proteinExistence type="inferred from homology"/>
<keyword evidence="4 8" id="KW-0460">Magnesium</keyword>
<dbReference type="Gene3D" id="3.40.50.11060">
    <property type="entry name" value="GTPase HflX, N-terminal domain"/>
    <property type="match status" value="1"/>
</dbReference>
<dbReference type="GO" id="GO:0046872">
    <property type="term" value="F:metal ion binding"/>
    <property type="evidence" value="ECO:0007669"/>
    <property type="project" value="UniProtKB-KW"/>
</dbReference>
<feature type="binding site" evidence="7">
    <location>
        <begin position="209"/>
        <end position="216"/>
    </location>
    <ligand>
        <name>GTP</name>
        <dbReference type="ChEBI" id="CHEBI:37565"/>
    </ligand>
</feature>
<feature type="coiled-coil region" evidence="9">
    <location>
        <begin position="169"/>
        <end position="196"/>
    </location>
</feature>
<dbReference type="AlphaFoldDB" id="A0A1M5WJ85"/>
<reference evidence="12" key="1">
    <citation type="submission" date="2016-11" db="EMBL/GenBank/DDBJ databases">
        <authorList>
            <person name="Varghese N."/>
            <person name="Submissions S."/>
        </authorList>
    </citation>
    <scope>NUCLEOTIDE SEQUENCE [LARGE SCALE GENOMIC DNA]</scope>
    <source>
        <strain evidence="12">DSM 13643</strain>
    </source>
</reference>
<feature type="binding site" evidence="7">
    <location>
        <begin position="352"/>
        <end position="354"/>
    </location>
    <ligand>
        <name>GTP</name>
        <dbReference type="ChEBI" id="CHEBI:37565"/>
    </ligand>
</feature>
<gene>
    <name evidence="6" type="primary">hflX</name>
    <name evidence="11" type="ORF">SAMN02745135_02505</name>
</gene>
<dbReference type="Pfam" id="PF13167">
    <property type="entry name" value="GTP-bdg_N"/>
    <property type="match status" value="1"/>
</dbReference>
<keyword evidence="1 6" id="KW-0963">Cytoplasm</keyword>
<keyword evidence="9" id="KW-0175">Coiled coil</keyword>
<dbReference type="NCBIfam" id="TIGR03156">
    <property type="entry name" value="GTP_HflX"/>
    <property type="match status" value="1"/>
</dbReference>
<dbReference type="GO" id="GO:0005737">
    <property type="term" value="C:cytoplasm"/>
    <property type="evidence" value="ECO:0007669"/>
    <property type="project" value="UniProtKB-SubCell"/>
</dbReference>
<comment type="subunit">
    <text evidence="6">Monomer. Associates with the 50S ribosomal subunit.</text>
</comment>
<sequence length="409" mass="46565">MVIYNNIPEDERVLLVGVDLQKKSQISIESSMKELEELVKAAGGIPISSIVQKRNKIDSSYFIGKGKVEEIRLYCDELDIDTVVFNDELSGMQIRNIENIVERKIIDRTTLILDIFANRATTKEGKLQVELAQLKYRLPRLIGLGKSLSRTGAGIGTRGPGEKKLEIDRRHILRRISEIERQLQEVKKVREVKRKRRDKSSLPIVALIGYTNAGKSTLLNTILNICGEDFENKEVFAYDMLFATLETTLRKAKLPNGHDFLITDTVGFVSKLPTHLIEAFKGTLEEIKYADLLLHVVDCTNKDLDIQIKTTLDVIKDLKVSDKSIITVFNKVDKIKEEDLIYNISGPKLFISAKEGKNIDKLSEISHQISSKKFVFTKILFFNIYLNNWEACRPIGLKNSYTSPYPKKF</sequence>
<dbReference type="HAMAP" id="MF_00900">
    <property type="entry name" value="GTPase_HflX"/>
    <property type="match status" value="1"/>
</dbReference>
<dbReference type="PROSITE" id="PS51705">
    <property type="entry name" value="G_HFLX"/>
    <property type="match status" value="1"/>
</dbReference>
<feature type="binding site" evidence="7">
    <location>
        <begin position="264"/>
        <end position="267"/>
    </location>
    <ligand>
        <name>GTP</name>
        <dbReference type="ChEBI" id="CHEBI:37565"/>
    </ligand>
</feature>
<evidence type="ECO:0000313" key="12">
    <source>
        <dbReference type="Proteomes" id="UP000183967"/>
    </source>
</evidence>
<organism evidence="11 12">
    <name type="scientific">Caloranaerobacter azorensis DSM 13643</name>
    <dbReference type="NCBI Taxonomy" id="1121264"/>
    <lineage>
        <taxon>Bacteria</taxon>
        <taxon>Bacillati</taxon>
        <taxon>Bacillota</taxon>
        <taxon>Tissierellia</taxon>
        <taxon>Tissierellales</taxon>
        <taxon>Thermohalobacteraceae</taxon>
        <taxon>Caloranaerobacter</taxon>
    </lineage>
</organism>
<dbReference type="GO" id="GO:0043022">
    <property type="term" value="F:ribosome binding"/>
    <property type="evidence" value="ECO:0007669"/>
    <property type="project" value="TreeGrafter"/>
</dbReference>
<evidence type="ECO:0000256" key="1">
    <source>
        <dbReference type="ARBA" id="ARBA00022490"/>
    </source>
</evidence>
<evidence type="ECO:0000256" key="7">
    <source>
        <dbReference type="PIRSR" id="PIRSR006809-1"/>
    </source>
</evidence>
<dbReference type="InterPro" id="IPR016496">
    <property type="entry name" value="GTPase_HflX"/>
</dbReference>
<dbReference type="FunFam" id="3.40.50.11060:FF:000001">
    <property type="entry name" value="GTPase HflX"/>
    <property type="match status" value="1"/>
</dbReference>
<evidence type="ECO:0000313" key="11">
    <source>
        <dbReference type="EMBL" id="SHH87487.1"/>
    </source>
</evidence>
<dbReference type="RefSeq" id="WP_073198021.1">
    <property type="nucleotide sequence ID" value="NZ_FQXO01000113.1"/>
</dbReference>
<evidence type="ECO:0000256" key="4">
    <source>
        <dbReference type="ARBA" id="ARBA00022842"/>
    </source>
</evidence>
<evidence type="ECO:0000259" key="10">
    <source>
        <dbReference type="PROSITE" id="PS51705"/>
    </source>
</evidence>
<dbReference type="InterPro" id="IPR032305">
    <property type="entry name" value="GTP-bd_M"/>
</dbReference>
<keyword evidence="2 8" id="KW-0479">Metal-binding</keyword>
<feature type="domain" description="Hflx-type G" evidence="10">
    <location>
        <begin position="203"/>
        <end position="374"/>
    </location>
</feature>
<protein>
    <recommendedName>
        <fullName evidence="6">GTPase HflX</fullName>
    </recommendedName>
    <alternativeName>
        <fullName evidence="6">GTP-binding protein HflX</fullName>
    </alternativeName>
</protein>
<dbReference type="Proteomes" id="UP000183967">
    <property type="component" value="Unassembled WGS sequence"/>
</dbReference>
<dbReference type="EMBL" id="FQXO01000113">
    <property type="protein sequence ID" value="SHH87487.1"/>
    <property type="molecule type" value="Genomic_DNA"/>
</dbReference>
<comment type="similarity">
    <text evidence="6">Belongs to the TRAFAC class OBG-HflX-like GTPase superfamily. HflX GTPase family.</text>
</comment>
<keyword evidence="3 6" id="KW-0547">Nucleotide-binding</keyword>
<evidence type="ECO:0000256" key="3">
    <source>
        <dbReference type="ARBA" id="ARBA00022741"/>
    </source>
</evidence>
<comment type="function">
    <text evidence="6">GTPase that associates with the 50S ribosomal subunit and may have a role during protein synthesis or ribosome biogenesis.</text>
</comment>
<dbReference type="InterPro" id="IPR006073">
    <property type="entry name" value="GTP-bd"/>
</dbReference>
<feature type="binding site" evidence="8">
    <location>
        <position position="216"/>
    </location>
    <ligand>
        <name>Mg(2+)</name>
        <dbReference type="ChEBI" id="CHEBI:18420"/>
    </ligand>
</feature>
<evidence type="ECO:0000256" key="6">
    <source>
        <dbReference type="HAMAP-Rule" id="MF_00900"/>
    </source>
</evidence>
<dbReference type="GO" id="GO:0005525">
    <property type="term" value="F:GTP binding"/>
    <property type="evidence" value="ECO:0007669"/>
    <property type="project" value="UniProtKB-UniRule"/>
</dbReference>
<evidence type="ECO:0000256" key="8">
    <source>
        <dbReference type="PIRSR" id="PIRSR006809-2"/>
    </source>
</evidence>
<dbReference type="Pfam" id="PF16360">
    <property type="entry name" value="GTP-bdg_M"/>
    <property type="match status" value="1"/>
</dbReference>